<keyword evidence="3" id="KW-1185">Reference proteome</keyword>
<evidence type="ECO:0000313" key="2">
    <source>
        <dbReference type="EMBL" id="SHJ15386.1"/>
    </source>
</evidence>
<dbReference type="Pfam" id="PF01882">
    <property type="entry name" value="DUF58"/>
    <property type="match status" value="1"/>
</dbReference>
<accession>A0A1M6GZN2</accession>
<organism evidence="2 3">
    <name type="scientific">Mesonia phycicola</name>
    <dbReference type="NCBI Taxonomy" id="579105"/>
    <lineage>
        <taxon>Bacteria</taxon>
        <taxon>Pseudomonadati</taxon>
        <taxon>Bacteroidota</taxon>
        <taxon>Flavobacteriia</taxon>
        <taxon>Flavobacteriales</taxon>
        <taxon>Flavobacteriaceae</taxon>
        <taxon>Mesonia</taxon>
    </lineage>
</organism>
<dbReference type="Proteomes" id="UP000184225">
    <property type="component" value="Unassembled WGS sequence"/>
</dbReference>
<dbReference type="PANTHER" id="PTHR33608:SF7">
    <property type="entry name" value="DUF58 DOMAIN-CONTAINING PROTEIN"/>
    <property type="match status" value="1"/>
</dbReference>
<gene>
    <name evidence="2" type="ORF">SAMN04488096_10941</name>
</gene>
<dbReference type="InterPro" id="IPR002881">
    <property type="entry name" value="DUF58"/>
</dbReference>
<evidence type="ECO:0000313" key="3">
    <source>
        <dbReference type="Proteomes" id="UP000184225"/>
    </source>
</evidence>
<dbReference type="RefSeq" id="WP_073152964.1">
    <property type="nucleotide sequence ID" value="NZ_FQYY01000009.1"/>
</dbReference>
<reference evidence="2 3" key="1">
    <citation type="submission" date="2016-11" db="EMBL/GenBank/DDBJ databases">
        <authorList>
            <person name="Jaros S."/>
            <person name="Januszkiewicz K."/>
            <person name="Wedrychowicz H."/>
        </authorList>
    </citation>
    <scope>NUCLEOTIDE SEQUENCE [LARGE SCALE GENOMIC DNA]</scope>
    <source>
        <strain evidence="2 3">DSM 21425</strain>
    </source>
</reference>
<dbReference type="EMBL" id="FQYY01000009">
    <property type="protein sequence ID" value="SHJ15386.1"/>
    <property type="molecule type" value="Genomic_DNA"/>
</dbReference>
<dbReference type="PANTHER" id="PTHR33608">
    <property type="entry name" value="BLL2464 PROTEIN"/>
    <property type="match status" value="1"/>
</dbReference>
<dbReference type="InterPro" id="IPR036465">
    <property type="entry name" value="vWFA_dom_sf"/>
</dbReference>
<dbReference type="Gene3D" id="3.40.50.410">
    <property type="entry name" value="von Willebrand factor, type A domain"/>
    <property type="match status" value="1"/>
</dbReference>
<dbReference type="OrthoDB" id="9776116at2"/>
<proteinExistence type="predicted"/>
<dbReference type="SUPFAM" id="SSF53300">
    <property type="entry name" value="vWA-like"/>
    <property type="match status" value="1"/>
</dbReference>
<feature type="domain" description="DUF58" evidence="1">
    <location>
        <begin position="47"/>
        <end position="268"/>
    </location>
</feature>
<dbReference type="AlphaFoldDB" id="A0A1M6GZN2"/>
<sequence>MKLRDELNKSTGFTNLELLARQVVEGFISGMHKSPFHGFSAEFAEHKIYNKGESTKHIDWKLFAKTDKLYTKRYEEETNLRCHLIIDNSASMHYPELGQQSISSLNKIGFSALASASLMQILKKQRDAVGLSIYSDAYDYYSPEKGSERHHQMLLKKLEEMVSSPVEERTTQTYTYLHQIAQKIKRRSLIFLFTDMFQADEDEERLFEALRHLKYNKHELILFHTYDAERELSFNFDNAPKRFIDVETGEGINLYAETVKYNYEAAVKDYFDKLKNKCLQYQIKYVPVDIHQDFNKILTTYLVERQRFG</sequence>
<dbReference type="STRING" id="579105.SAMN04488096_10941"/>
<evidence type="ECO:0000259" key="1">
    <source>
        <dbReference type="Pfam" id="PF01882"/>
    </source>
</evidence>
<protein>
    <recommendedName>
        <fullName evidence="1">DUF58 domain-containing protein</fullName>
    </recommendedName>
</protein>
<name>A0A1M6GZN2_9FLAO</name>